<proteinExistence type="predicted"/>
<dbReference type="Proteomes" id="UP000024842">
    <property type="component" value="Unassembled WGS sequence"/>
</dbReference>
<evidence type="ECO:0000313" key="2">
    <source>
        <dbReference type="Proteomes" id="UP000024842"/>
    </source>
</evidence>
<name>A0A023DYN6_9PROT</name>
<comment type="caution">
    <text evidence="1">The sequence shown here is derived from an EMBL/GenBank/DDBJ whole genome shotgun (WGS) entry which is preliminary data.</text>
</comment>
<reference evidence="1 2" key="1">
    <citation type="journal article" date="2014" name="FEMS Microbiol. Lett.">
        <title>Draft genome sequences of three Holospora species (Holospora obtusa, Holospora undulata, and Holospora elegans), endonuclear symbiotic bacteria of the ciliate Paramecium caudatum.</title>
        <authorList>
            <person name="Dohra H."/>
            <person name="Tanaka K."/>
            <person name="Suzuki T."/>
            <person name="Fujishima M."/>
            <person name="Suzuki H."/>
        </authorList>
    </citation>
    <scope>NUCLEOTIDE SEQUENCE [LARGE SCALE GENOMIC DNA]</scope>
    <source>
        <strain evidence="1 2">E1</strain>
    </source>
</reference>
<gene>
    <name evidence="1" type="ORF">HE1_00941</name>
</gene>
<keyword evidence="2" id="KW-1185">Reference proteome</keyword>
<evidence type="ECO:0000313" key="1">
    <source>
        <dbReference type="EMBL" id="GAJ46606.1"/>
    </source>
</evidence>
<dbReference type="EMBL" id="BAUP01000118">
    <property type="protein sequence ID" value="GAJ46606.1"/>
    <property type="molecule type" value="Genomic_DNA"/>
</dbReference>
<accession>A0A023DYN6</accession>
<protein>
    <submittedName>
        <fullName evidence="1">Uncharacterized protein</fullName>
    </submittedName>
</protein>
<sequence>MGCYALRGDQWDKKKVRLPEKLENISSFTAKDNHLFVEAVLYSYRAGIS</sequence>
<dbReference type="AlphaFoldDB" id="A0A023DYN6"/>
<organism evidence="1 2">
    <name type="scientific">Holospora elegans E1</name>
    <dbReference type="NCBI Taxonomy" id="1427503"/>
    <lineage>
        <taxon>Bacteria</taxon>
        <taxon>Pseudomonadati</taxon>
        <taxon>Pseudomonadota</taxon>
        <taxon>Alphaproteobacteria</taxon>
        <taxon>Holosporales</taxon>
        <taxon>Holosporaceae</taxon>
        <taxon>Holospora</taxon>
    </lineage>
</organism>